<organism evidence="10">
    <name type="scientific">Salmonella enterica</name>
    <name type="common">Salmonella choleraesuis</name>
    <dbReference type="NCBI Taxonomy" id="28901"/>
    <lineage>
        <taxon>Bacteria</taxon>
        <taxon>Pseudomonadati</taxon>
        <taxon>Pseudomonadota</taxon>
        <taxon>Gammaproteobacteria</taxon>
        <taxon>Enterobacterales</taxon>
        <taxon>Enterobacteriaceae</taxon>
        <taxon>Salmonella</taxon>
    </lineage>
</organism>
<protein>
    <submittedName>
        <fullName evidence="10">Polyphenol oxidase family protein</fullName>
    </submittedName>
</protein>
<gene>
    <name evidence="10" type="ORF">BVJ40_22405</name>
</gene>
<reference evidence="10" key="1">
    <citation type="submission" date="2018-07" db="EMBL/GenBank/DDBJ databases">
        <authorList>
            <consortium name="PulseNet: The National Subtyping Network for Foodborne Disease Surveillance"/>
            <person name="Tarr C.L."/>
            <person name="Trees E."/>
            <person name="Katz L.S."/>
            <person name="Carleton-Romer H.A."/>
            <person name="Stroika S."/>
            <person name="Kucerova Z."/>
            <person name="Roache K.F."/>
            <person name="Sabol A.L."/>
            <person name="Besser J."/>
            <person name="Gerner-Smidt P."/>
        </authorList>
    </citation>
    <scope>NUCLEOTIDE SEQUENCE</scope>
    <source>
        <strain evidence="10">PNUSAS006765</strain>
    </source>
</reference>
<dbReference type="InterPro" id="IPR003730">
    <property type="entry name" value="Cu_polyphenol_OxRdtase"/>
</dbReference>
<comment type="catalytic activity">
    <reaction evidence="1">
        <text>inosine + phosphate = alpha-D-ribose 1-phosphate + hypoxanthine</text>
        <dbReference type="Rhea" id="RHEA:27646"/>
        <dbReference type="ChEBI" id="CHEBI:17368"/>
        <dbReference type="ChEBI" id="CHEBI:17596"/>
        <dbReference type="ChEBI" id="CHEBI:43474"/>
        <dbReference type="ChEBI" id="CHEBI:57720"/>
        <dbReference type="EC" id="2.4.2.1"/>
    </reaction>
    <physiologicalReaction direction="left-to-right" evidence="1">
        <dbReference type="Rhea" id="RHEA:27647"/>
    </physiologicalReaction>
</comment>
<comment type="catalytic activity">
    <reaction evidence="9">
        <text>S-methyl-5'-thioadenosine + phosphate = 5-(methylsulfanyl)-alpha-D-ribose 1-phosphate + adenine</text>
        <dbReference type="Rhea" id="RHEA:11852"/>
        <dbReference type="ChEBI" id="CHEBI:16708"/>
        <dbReference type="ChEBI" id="CHEBI:17509"/>
        <dbReference type="ChEBI" id="CHEBI:43474"/>
        <dbReference type="ChEBI" id="CHEBI:58533"/>
        <dbReference type="EC" id="2.4.2.28"/>
    </reaction>
    <physiologicalReaction direction="left-to-right" evidence="9">
        <dbReference type="Rhea" id="RHEA:11853"/>
    </physiologicalReaction>
</comment>
<sequence length="129" mass="13642">MRGIVCKLALTGGGGMAYSSELLCSIPGISHGFLNVKESACFDRGPFAEINQVHGNELVFFKSKLPHRPNADAAFTDKNNLGLGVITADCLPLLMASSDGKCICVAHGGWKGIASGIIQKCILEFEKTT</sequence>
<evidence type="ECO:0000256" key="4">
    <source>
        <dbReference type="ARBA" id="ARBA00022723"/>
    </source>
</evidence>
<comment type="similarity">
    <text evidence="2">Belongs to the purine nucleoside phosphorylase YfiH/LACC1 family.</text>
</comment>
<accession>A0A5U7LZ06</accession>
<evidence type="ECO:0000256" key="1">
    <source>
        <dbReference type="ARBA" id="ARBA00000553"/>
    </source>
</evidence>
<dbReference type="PANTHER" id="PTHR30616:SF2">
    <property type="entry name" value="PURINE NUCLEOSIDE PHOSPHORYLASE LACC1"/>
    <property type="match status" value="1"/>
</dbReference>
<dbReference type="Gene3D" id="3.60.140.10">
    <property type="entry name" value="CNF1/YfiH-like putative cysteine hydrolases"/>
    <property type="match status" value="1"/>
</dbReference>
<evidence type="ECO:0000256" key="5">
    <source>
        <dbReference type="ARBA" id="ARBA00022801"/>
    </source>
</evidence>
<comment type="caution">
    <text evidence="10">The sequence shown here is derived from an EMBL/GenBank/DDBJ whole genome shotgun (WGS) entry which is preliminary data.</text>
</comment>
<proteinExistence type="inferred from homology"/>
<dbReference type="Pfam" id="PF02578">
    <property type="entry name" value="Cu-oxidase_4"/>
    <property type="match status" value="1"/>
</dbReference>
<dbReference type="AlphaFoldDB" id="A0A5U7LZ06"/>
<dbReference type="PANTHER" id="PTHR30616">
    <property type="entry name" value="UNCHARACTERIZED PROTEIN YFIH"/>
    <property type="match status" value="1"/>
</dbReference>
<dbReference type="GO" id="GO:0017061">
    <property type="term" value="F:S-methyl-5-thioadenosine phosphorylase activity"/>
    <property type="evidence" value="ECO:0007669"/>
    <property type="project" value="UniProtKB-EC"/>
</dbReference>
<evidence type="ECO:0000313" key="10">
    <source>
        <dbReference type="EMBL" id="EBR4144003.1"/>
    </source>
</evidence>
<keyword evidence="3" id="KW-0808">Transferase</keyword>
<dbReference type="SUPFAM" id="SSF64438">
    <property type="entry name" value="CNF1/YfiH-like putative cysteine hydrolases"/>
    <property type="match status" value="1"/>
</dbReference>
<evidence type="ECO:0000256" key="6">
    <source>
        <dbReference type="ARBA" id="ARBA00022833"/>
    </source>
</evidence>
<name>A0A5U7LZ06_SALER</name>
<keyword evidence="4" id="KW-0479">Metal-binding</keyword>
<dbReference type="InterPro" id="IPR038371">
    <property type="entry name" value="Cu_polyphenol_OxRdtase_sf"/>
</dbReference>
<dbReference type="GO" id="GO:0005507">
    <property type="term" value="F:copper ion binding"/>
    <property type="evidence" value="ECO:0007669"/>
    <property type="project" value="TreeGrafter"/>
</dbReference>
<dbReference type="EMBL" id="AAGSEK010000069">
    <property type="protein sequence ID" value="EBR4144003.1"/>
    <property type="molecule type" value="Genomic_DNA"/>
</dbReference>
<evidence type="ECO:0000256" key="8">
    <source>
        <dbReference type="ARBA" id="ARBA00048968"/>
    </source>
</evidence>
<keyword evidence="6" id="KW-0862">Zinc</keyword>
<dbReference type="InterPro" id="IPR011324">
    <property type="entry name" value="Cytotoxic_necrot_fac-like_cat"/>
</dbReference>
<comment type="catalytic activity">
    <reaction evidence="7">
        <text>adenosine + H2O + H(+) = inosine + NH4(+)</text>
        <dbReference type="Rhea" id="RHEA:24408"/>
        <dbReference type="ChEBI" id="CHEBI:15377"/>
        <dbReference type="ChEBI" id="CHEBI:15378"/>
        <dbReference type="ChEBI" id="CHEBI:16335"/>
        <dbReference type="ChEBI" id="CHEBI:17596"/>
        <dbReference type="ChEBI" id="CHEBI:28938"/>
        <dbReference type="EC" id="3.5.4.4"/>
    </reaction>
    <physiologicalReaction direction="left-to-right" evidence="7">
        <dbReference type="Rhea" id="RHEA:24409"/>
    </physiologicalReaction>
</comment>
<dbReference type="GO" id="GO:0016787">
    <property type="term" value="F:hydrolase activity"/>
    <property type="evidence" value="ECO:0007669"/>
    <property type="project" value="UniProtKB-KW"/>
</dbReference>
<keyword evidence="5" id="KW-0378">Hydrolase</keyword>
<evidence type="ECO:0000256" key="2">
    <source>
        <dbReference type="ARBA" id="ARBA00007353"/>
    </source>
</evidence>
<evidence type="ECO:0000256" key="7">
    <source>
        <dbReference type="ARBA" id="ARBA00047989"/>
    </source>
</evidence>
<comment type="catalytic activity">
    <reaction evidence="8">
        <text>adenosine + phosphate = alpha-D-ribose 1-phosphate + adenine</text>
        <dbReference type="Rhea" id="RHEA:27642"/>
        <dbReference type="ChEBI" id="CHEBI:16335"/>
        <dbReference type="ChEBI" id="CHEBI:16708"/>
        <dbReference type="ChEBI" id="CHEBI:43474"/>
        <dbReference type="ChEBI" id="CHEBI:57720"/>
        <dbReference type="EC" id="2.4.2.1"/>
    </reaction>
    <physiologicalReaction direction="left-to-right" evidence="8">
        <dbReference type="Rhea" id="RHEA:27643"/>
    </physiologicalReaction>
</comment>
<evidence type="ECO:0000256" key="3">
    <source>
        <dbReference type="ARBA" id="ARBA00022679"/>
    </source>
</evidence>
<evidence type="ECO:0000256" key="9">
    <source>
        <dbReference type="ARBA" id="ARBA00049893"/>
    </source>
</evidence>